<sequence>MSAADPFDSLLTIEDTLYTDAYAQGIADGARAGRIEGRVFGLEKGFEKFTAMGRLNGRACVWGARMPSFASMEEKISVNKSKKEDGVKQKSALPPLQPNTRLQKHISMLHGLTDPLTFSTSNTEDAVADFDDRFRRAGAKAKIIERIIGESSDATVPDAASPKGRKTKIAVEGKKEENIEDFTGSRFLS</sequence>
<evidence type="ECO:0000259" key="2">
    <source>
        <dbReference type="Pfam" id="PF09811"/>
    </source>
</evidence>
<comment type="caution">
    <text evidence="3">The sequence shown here is derived from an EMBL/GenBank/DDBJ whole genome shotgun (WGS) entry which is preliminary data.</text>
</comment>
<gene>
    <name evidence="3" type="ORF">CC78DRAFT_458650</name>
</gene>
<dbReference type="InterPro" id="IPR052436">
    <property type="entry name" value="LTO1_adapter"/>
</dbReference>
<accession>A0A9P4KDM8</accession>
<dbReference type="AlphaFoldDB" id="A0A9P4KDM8"/>
<evidence type="ECO:0000313" key="3">
    <source>
        <dbReference type="EMBL" id="KAF2266723.1"/>
    </source>
</evidence>
<dbReference type="OrthoDB" id="48036at2759"/>
<dbReference type="InterPro" id="IPR019191">
    <property type="entry name" value="Essential_protein_Yae1_N"/>
</dbReference>
<dbReference type="PANTHER" id="PTHR28532:SF1">
    <property type="entry name" value="ORAL CANCER OVEREXPRESSED 1"/>
    <property type="match status" value="1"/>
</dbReference>
<keyword evidence="4" id="KW-1185">Reference proteome</keyword>
<evidence type="ECO:0000256" key="1">
    <source>
        <dbReference type="ARBA" id="ARBA00038090"/>
    </source>
</evidence>
<comment type="similarity">
    <text evidence="1">Belongs to the LTO1 family.</text>
</comment>
<reference evidence="4" key="1">
    <citation type="journal article" date="2020" name="Stud. Mycol.">
        <title>101 Dothideomycetes genomes: A test case for predicting lifestyles and emergence of pathogens.</title>
        <authorList>
            <person name="Haridas S."/>
            <person name="Albert R."/>
            <person name="Binder M."/>
            <person name="Bloem J."/>
            <person name="LaButti K."/>
            <person name="Salamov A."/>
            <person name="Andreopoulos B."/>
            <person name="Baker S."/>
            <person name="Barry K."/>
            <person name="Bills G."/>
            <person name="Bluhm B."/>
            <person name="Cannon C."/>
            <person name="Castanera R."/>
            <person name="Culley D."/>
            <person name="Daum C."/>
            <person name="Ezra D."/>
            <person name="Gonzalez J."/>
            <person name="Henrissat B."/>
            <person name="Kuo A."/>
            <person name="Liang C."/>
            <person name="Lipzen A."/>
            <person name="Lutzoni F."/>
            <person name="Magnuson J."/>
            <person name="Mondo S."/>
            <person name="Nolan M."/>
            <person name="Ohm R."/>
            <person name="Pangilinan J."/>
            <person name="Park H.-J."/>
            <person name="Ramirez L."/>
            <person name="Alfaro M."/>
            <person name="Sun H."/>
            <person name="Tritt A."/>
            <person name="Yoshinaga Y."/>
            <person name="Zwiers L.-H."/>
            <person name="Turgeon B."/>
            <person name="Goodwin S."/>
            <person name="Spatafora J."/>
            <person name="Crous P."/>
            <person name="Grigoriev I."/>
        </authorList>
    </citation>
    <scope>NUCLEOTIDE SEQUENCE [LARGE SCALE GENOMIC DNA]</scope>
    <source>
        <strain evidence="4">CBS 304.66</strain>
    </source>
</reference>
<name>A0A9P4KDM8_9PLEO</name>
<proteinExistence type="inferred from homology"/>
<feature type="domain" description="Essential protein Yae1 N-terminal" evidence="2">
    <location>
        <begin position="22"/>
        <end position="59"/>
    </location>
</feature>
<dbReference type="Pfam" id="PF09811">
    <property type="entry name" value="Yae1_N"/>
    <property type="match status" value="1"/>
</dbReference>
<dbReference type="EMBL" id="ML986596">
    <property type="protein sequence ID" value="KAF2266723.1"/>
    <property type="molecule type" value="Genomic_DNA"/>
</dbReference>
<protein>
    <recommendedName>
        <fullName evidence="2">Essential protein Yae1 N-terminal domain-containing protein</fullName>
    </recommendedName>
</protein>
<dbReference type="Proteomes" id="UP000800093">
    <property type="component" value="Unassembled WGS sequence"/>
</dbReference>
<dbReference type="PANTHER" id="PTHR28532">
    <property type="entry name" value="GEO13458P1"/>
    <property type="match status" value="1"/>
</dbReference>
<evidence type="ECO:0000313" key="4">
    <source>
        <dbReference type="Proteomes" id="UP000800093"/>
    </source>
</evidence>
<organism evidence="3 4">
    <name type="scientific">Lojkania enalia</name>
    <dbReference type="NCBI Taxonomy" id="147567"/>
    <lineage>
        <taxon>Eukaryota</taxon>
        <taxon>Fungi</taxon>
        <taxon>Dikarya</taxon>
        <taxon>Ascomycota</taxon>
        <taxon>Pezizomycotina</taxon>
        <taxon>Dothideomycetes</taxon>
        <taxon>Pleosporomycetidae</taxon>
        <taxon>Pleosporales</taxon>
        <taxon>Pleosporales incertae sedis</taxon>
        <taxon>Lojkania</taxon>
    </lineage>
</organism>